<dbReference type="Pfam" id="PF13377">
    <property type="entry name" value="Peripla_BP_3"/>
    <property type="match status" value="1"/>
</dbReference>
<dbReference type="Pfam" id="PF00392">
    <property type="entry name" value="GntR"/>
    <property type="match status" value="1"/>
</dbReference>
<dbReference type="AlphaFoldDB" id="A0AAP2CRS0"/>
<evidence type="ECO:0000256" key="2">
    <source>
        <dbReference type="ARBA" id="ARBA00023125"/>
    </source>
</evidence>
<reference evidence="5 6" key="1">
    <citation type="journal article" date="2021" name="Arch. Microbiol.">
        <title>Harenicola maris gen. nov., sp. nov. isolated from the Sea of Japan shallow sediments.</title>
        <authorList>
            <person name="Romanenko L.A."/>
            <person name="Kurilenko V.V."/>
            <person name="Chernysheva N.Y."/>
            <person name="Tekutyeva L.A."/>
            <person name="Velansky P.V."/>
            <person name="Svetashev V.I."/>
            <person name="Isaeva M.P."/>
        </authorList>
    </citation>
    <scope>NUCLEOTIDE SEQUENCE [LARGE SCALE GENOMIC DNA]</scope>
    <source>
        <strain evidence="5 6">KMM 3653</strain>
    </source>
</reference>
<dbReference type="InterPro" id="IPR046335">
    <property type="entry name" value="LacI/GalR-like_sensor"/>
</dbReference>
<dbReference type="Gene3D" id="1.10.10.10">
    <property type="entry name" value="Winged helix-like DNA-binding domain superfamily/Winged helix DNA-binding domain"/>
    <property type="match status" value="1"/>
</dbReference>
<evidence type="ECO:0000313" key="5">
    <source>
        <dbReference type="EMBL" id="MBT0958928.1"/>
    </source>
</evidence>
<evidence type="ECO:0000259" key="4">
    <source>
        <dbReference type="PROSITE" id="PS50949"/>
    </source>
</evidence>
<dbReference type="Gene3D" id="3.40.50.2300">
    <property type="match status" value="2"/>
</dbReference>
<comment type="caution">
    <text evidence="5">The sequence shown here is derived from an EMBL/GenBank/DDBJ whole genome shotgun (WGS) entry which is preliminary data.</text>
</comment>
<dbReference type="InterPro" id="IPR000524">
    <property type="entry name" value="Tscrpt_reg_HTH_GntR"/>
</dbReference>
<keyword evidence="1" id="KW-0805">Transcription regulation</keyword>
<keyword evidence="6" id="KW-1185">Reference proteome</keyword>
<dbReference type="EMBL" id="JADQAZ010000003">
    <property type="protein sequence ID" value="MBT0958928.1"/>
    <property type="molecule type" value="Genomic_DNA"/>
</dbReference>
<feature type="domain" description="HTH gntR-type" evidence="4">
    <location>
        <begin position="1"/>
        <end position="63"/>
    </location>
</feature>
<dbReference type="Proteomes" id="UP001315686">
    <property type="component" value="Unassembled WGS sequence"/>
</dbReference>
<gene>
    <name evidence="5" type="ORF">IV417_16195</name>
</gene>
<organism evidence="5 6">
    <name type="scientific">Harenicola maris</name>
    <dbReference type="NCBI Taxonomy" id="2841044"/>
    <lineage>
        <taxon>Bacteria</taxon>
        <taxon>Pseudomonadati</taxon>
        <taxon>Pseudomonadota</taxon>
        <taxon>Alphaproteobacteria</taxon>
        <taxon>Rhodobacterales</taxon>
        <taxon>Paracoccaceae</taxon>
        <taxon>Harenicola</taxon>
    </lineage>
</organism>
<sequence>MTLVEDLRRKAADLPHGAKFPTVRQLVKELGATQYAIQSAIRALNADGVLQSRVGDGTRVIHLDQAVGEAGQAGQGVLRVLLLHHVAPNARGEMITTQLHDDLTARGFRVVTISYSNDDDIRTLLGAGMFDICVLQPRFSVLSIRLLEVASRCSRHLIVEGRNMDGLAVDLVASDHIKSMRLALEHLIELGHQQVGLISEDRDMDGAPIDFEQLYEFWAHTVRRDPICHFARRAAFSYDEASLDQLNDCMEAWRALDPSRRPTALIIWGRFTAKQVHAATEAHKISIPDDLSIVRVCSTSVEALHGGVLTTVGRSTQSISDAISETVRWRADNPSAPRRTRHTIPEVFVRKSSGPVAV</sequence>
<dbReference type="SMART" id="SM00345">
    <property type="entry name" value="HTH_GNTR"/>
    <property type="match status" value="1"/>
</dbReference>
<dbReference type="GO" id="GO:0003700">
    <property type="term" value="F:DNA-binding transcription factor activity"/>
    <property type="evidence" value="ECO:0007669"/>
    <property type="project" value="InterPro"/>
</dbReference>
<accession>A0AAP2CRS0</accession>
<dbReference type="PANTHER" id="PTHR30146:SF153">
    <property type="entry name" value="LACTOSE OPERON REPRESSOR"/>
    <property type="match status" value="1"/>
</dbReference>
<dbReference type="SUPFAM" id="SSF46785">
    <property type="entry name" value="Winged helix' DNA-binding domain"/>
    <property type="match status" value="1"/>
</dbReference>
<proteinExistence type="predicted"/>
<dbReference type="SUPFAM" id="SSF53822">
    <property type="entry name" value="Periplasmic binding protein-like I"/>
    <property type="match status" value="1"/>
</dbReference>
<evidence type="ECO:0000313" key="6">
    <source>
        <dbReference type="Proteomes" id="UP001315686"/>
    </source>
</evidence>
<dbReference type="InterPro" id="IPR028082">
    <property type="entry name" value="Peripla_BP_I"/>
</dbReference>
<dbReference type="GO" id="GO:0000976">
    <property type="term" value="F:transcription cis-regulatory region binding"/>
    <property type="evidence" value="ECO:0007669"/>
    <property type="project" value="TreeGrafter"/>
</dbReference>
<dbReference type="PANTHER" id="PTHR30146">
    <property type="entry name" value="LACI-RELATED TRANSCRIPTIONAL REPRESSOR"/>
    <property type="match status" value="1"/>
</dbReference>
<keyword evidence="3" id="KW-0804">Transcription</keyword>
<name>A0AAP2CRS0_9RHOB</name>
<keyword evidence="2" id="KW-0238">DNA-binding</keyword>
<dbReference type="RefSeq" id="WP_327795142.1">
    <property type="nucleotide sequence ID" value="NZ_JADQAZ010000003.1"/>
</dbReference>
<evidence type="ECO:0000256" key="1">
    <source>
        <dbReference type="ARBA" id="ARBA00023015"/>
    </source>
</evidence>
<protein>
    <submittedName>
        <fullName evidence="5">Substrate-binding domain-containing protein</fullName>
    </submittedName>
</protein>
<dbReference type="InterPro" id="IPR036390">
    <property type="entry name" value="WH_DNA-bd_sf"/>
</dbReference>
<evidence type="ECO:0000256" key="3">
    <source>
        <dbReference type="ARBA" id="ARBA00023163"/>
    </source>
</evidence>
<dbReference type="InterPro" id="IPR036388">
    <property type="entry name" value="WH-like_DNA-bd_sf"/>
</dbReference>
<dbReference type="PROSITE" id="PS50949">
    <property type="entry name" value="HTH_GNTR"/>
    <property type="match status" value="1"/>
</dbReference>